<dbReference type="Pfam" id="PF22461">
    <property type="entry name" value="SLBB_2"/>
    <property type="match status" value="1"/>
</dbReference>
<evidence type="ECO:0000256" key="12">
    <source>
        <dbReference type="ARBA" id="ARBA00023139"/>
    </source>
</evidence>
<keyword evidence="11" id="KW-0472">Membrane</keyword>
<evidence type="ECO:0000256" key="8">
    <source>
        <dbReference type="ARBA" id="ARBA00023047"/>
    </source>
</evidence>
<keyword evidence="13" id="KW-0998">Cell outer membrane</keyword>
<evidence type="ECO:0000256" key="3">
    <source>
        <dbReference type="ARBA" id="ARBA00022448"/>
    </source>
</evidence>
<dbReference type="Proteomes" id="UP000316008">
    <property type="component" value="Unassembled WGS sequence"/>
</dbReference>
<keyword evidence="18" id="KW-1185">Reference proteome</keyword>
<keyword evidence="7" id="KW-0732">Signal</keyword>
<evidence type="ECO:0000256" key="7">
    <source>
        <dbReference type="ARBA" id="ARBA00022729"/>
    </source>
</evidence>
<comment type="caution">
    <text evidence="17">The sequence shown here is derived from an EMBL/GenBank/DDBJ whole genome shotgun (WGS) entry which is preliminary data.</text>
</comment>
<evidence type="ECO:0000256" key="14">
    <source>
        <dbReference type="ARBA" id="ARBA00023288"/>
    </source>
</evidence>
<evidence type="ECO:0000256" key="10">
    <source>
        <dbReference type="ARBA" id="ARBA00023114"/>
    </source>
</evidence>
<dbReference type="EMBL" id="VLPL01000003">
    <property type="protein sequence ID" value="TSJ45579.1"/>
    <property type="molecule type" value="Genomic_DNA"/>
</dbReference>
<evidence type="ECO:0000313" key="17">
    <source>
        <dbReference type="EMBL" id="TSJ45579.1"/>
    </source>
</evidence>
<dbReference type="GO" id="GO:0015159">
    <property type="term" value="F:polysaccharide transmembrane transporter activity"/>
    <property type="evidence" value="ECO:0007669"/>
    <property type="project" value="InterPro"/>
</dbReference>
<evidence type="ECO:0000313" key="18">
    <source>
        <dbReference type="Proteomes" id="UP000316008"/>
    </source>
</evidence>
<evidence type="ECO:0000256" key="2">
    <source>
        <dbReference type="ARBA" id="ARBA00009450"/>
    </source>
</evidence>
<proteinExistence type="inferred from homology"/>
<name>A0A556N0L1_9FLAO</name>
<gene>
    <name evidence="17" type="ORF">FO442_07435</name>
</gene>
<keyword evidence="8" id="KW-0625">Polysaccharide transport</keyword>
<dbReference type="PROSITE" id="PS51257">
    <property type="entry name" value="PROKAR_LIPOPROTEIN"/>
    <property type="match status" value="1"/>
</dbReference>
<reference evidence="17 18" key="1">
    <citation type="submission" date="2019-07" db="EMBL/GenBank/DDBJ databases">
        <authorList>
            <person name="Huq M.A."/>
        </authorList>
    </citation>
    <scope>NUCLEOTIDE SEQUENCE [LARGE SCALE GENOMIC DNA]</scope>
    <source>
        <strain evidence="17 18">MAH-3</strain>
    </source>
</reference>
<keyword evidence="10" id="KW-0626">Porin</keyword>
<keyword evidence="6" id="KW-0812">Transmembrane</keyword>
<dbReference type="GO" id="GO:0006811">
    <property type="term" value="P:monoatomic ion transport"/>
    <property type="evidence" value="ECO:0007669"/>
    <property type="project" value="UniProtKB-KW"/>
</dbReference>
<dbReference type="OrthoDB" id="1466931at2"/>
<keyword evidence="5" id="KW-0762">Sugar transport</keyword>
<keyword evidence="12" id="KW-0564">Palmitate</keyword>
<organism evidence="17 18">
    <name type="scientific">Fluviicola chungangensis</name>
    <dbReference type="NCBI Taxonomy" id="2597671"/>
    <lineage>
        <taxon>Bacteria</taxon>
        <taxon>Pseudomonadati</taxon>
        <taxon>Bacteroidota</taxon>
        <taxon>Flavobacteriia</taxon>
        <taxon>Flavobacteriales</taxon>
        <taxon>Crocinitomicaceae</taxon>
        <taxon>Fluviicola</taxon>
    </lineage>
</organism>
<dbReference type="GO" id="GO:0015288">
    <property type="term" value="F:porin activity"/>
    <property type="evidence" value="ECO:0007669"/>
    <property type="project" value="UniProtKB-KW"/>
</dbReference>
<dbReference type="InterPro" id="IPR003715">
    <property type="entry name" value="Poly_export_N"/>
</dbReference>
<dbReference type="InterPro" id="IPR049712">
    <property type="entry name" value="Poly_export"/>
</dbReference>
<evidence type="ECO:0000256" key="11">
    <source>
        <dbReference type="ARBA" id="ARBA00023136"/>
    </source>
</evidence>
<dbReference type="InterPro" id="IPR054765">
    <property type="entry name" value="SLBB_dom"/>
</dbReference>
<dbReference type="Gene3D" id="3.10.560.10">
    <property type="entry name" value="Outer membrane lipoprotein wza domain like"/>
    <property type="match status" value="1"/>
</dbReference>
<evidence type="ECO:0000259" key="16">
    <source>
        <dbReference type="Pfam" id="PF22461"/>
    </source>
</evidence>
<keyword evidence="4" id="KW-1134">Transmembrane beta strand</keyword>
<protein>
    <recommendedName>
        <fullName evidence="19">Soluble ligand binding domain-containing protein</fullName>
    </recommendedName>
</protein>
<evidence type="ECO:0008006" key="19">
    <source>
        <dbReference type="Google" id="ProtNLM"/>
    </source>
</evidence>
<dbReference type="Pfam" id="PF02563">
    <property type="entry name" value="Poly_export"/>
    <property type="match status" value="1"/>
</dbReference>
<keyword evidence="3" id="KW-0813">Transport</keyword>
<dbReference type="GO" id="GO:0009279">
    <property type="term" value="C:cell outer membrane"/>
    <property type="evidence" value="ECO:0007669"/>
    <property type="project" value="UniProtKB-SubCell"/>
</dbReference>
<dbReference type="AlphaFoldDB" id="A0A556N0L1"/>
<evidence type="ECO:0000256" key="4">
    <source>
        <dbReference type="ARBA" id="ARBA00022452"/>
    </source>
</evidence>
<evidence type="ECO:0000256" key="5">
    <source>
        <dbReference type="ARBA" id="ARBA00022597"/>
    </source>
</evidence>
<comment type="similarity">
    <text evidence="2">Belongs to the BexD/CtrA/VexA family.</text>
</comment>
<keyword evidence="9" id="KW-0406">Ion transport</keyword>
<dbReference type="Gene3D" id="3.30.1950.10">
    <property type="entry name" value="wza like domain"/>
    <property type="match status" value="1"/>
</dbReference>
<evidence type="ECO:0000256" key="1">
    <source>
        <dbReference type="ARBA" id="ARBA00004571"/>
    </source>
</evidence>
<sequence>MQNKGVLFSLLAGLFLFQSCGINSNLMFRTPKGVKEVRDSIPLKPSAEYQISRDDKFTFMLYTNEGERIVNEMAGMNKEAIAKAEIEYVVRPDGKADLPILGSTLVAGFTVKQCEDTLAKLFEQKNGYNKPFVQVKLTNQRVIVFPGNGSTAKVIPLQNNNTTLMEAIALAGGIAERGKASKVKIMRVVNNVRTMYVVDLSKIENLQYADMIIQANDYIYIEPKEQVGQESLKIVAPIVSLVSSALVIITVLSTLK</sequence>
<dbReference type="PANTHER" id="PTHR33619:SF3">
    <property type="entry name" value="POLYSACCHARIDE EXPORT PROTEIN GFCE-RELATED"/>
    <property type="match status" value="1"/>
</dbReference>
<keyword evidence="14" id="KW-0449">Lipoprotein</keyword>
<comment type="subcellular location">
    <subcellularLocation>
        <location evidence="1">Cell outer membrane</location>
        <topology evidence="1">Multi-pass membrane protein</topology>
    </subcellularLocation>
</comment>
<evidence type="ECO:0000256" key="13">
    <source>
        <dbReference type="ARBA" id="ARBA00023237"/>
    </source>
</evidence>
<feature type="domain" description="Polysaccharide export protein N-terminal" evidence="15">
    <location>
        <begin position="45"/>
        <end position="137"/>
    </location>
</feature>
<accession>A0A556N0L1</accession>
<dbReference type="RefSeq" id="WP_144332535.1">
    <property type="nucleotide sequence ID" value="NZ_VLPL01000003.1"/>
</dbReference>
<dbReference type="GO" id="GO:0046930">
    <property type="term" value="C:pore complex"/>
    <property type="evidence" value="ECO:0007669"/>
    <property type="project" value="UniProtKB-KW"/>
</dbReference>
<evidence type="ECO:0000259" key="15">
    <source>
        <dbReference type="Pfam" id="PF02563"/>
    </source>
</evidence>
<evidence type="ECO:0000256" key="9">
    <source>
        <dbReference type="ARBA" id="ARBA00023065"/>
    </source>
</evidence>
<evidence type="ECO:0000256" key="6">
    <source>
        <dbReference type="ARBA" id="ARBA00022692"/>
    </source>
</evidence>
<dbReference type="PANTHER" id="PTHR33619">
    <property type="entry name" value="POLYSACCHARIDE EXPORT PROTEIN GFCE-RELATED"/>
    <property type="match status" value="1"/>
</dbReference>
<feature type="domain" description="SLBB" evidence="16">
    <location>
        <begin position="151"/>
        <end position="221"/>
    </location>
</feature>